<keyword evidence="4" id="KW-0134">Cell wall</keyword>
<evidence type="ECO:0000256" key="10">
    <source>
        <dbReference type="ARBA" id="ARBA00023326"/>
    </source>
</evidence>
<sequence length="342" mass="36677">MFDFKNMLFFAFLISLPGIQAILNLNSSSNAAVYWGQASGSLPQQNLAYYCQNSDIDVFILAFVIAIRGPGGVPEINFASAGNNCTTFPGTALLNCPQIGADIKTCQAAGKTIILSIGGSTYGGGEFTTTNDTIAAANILWTTFGPVTSDSSVDRPFGNAVVDGFDLDFEAVIANTAPFAAQLRSLMSTDTSRKYYLTVAPQCPYPDAADDTMLHGVVYFDAIWVQFYNNYCGLQSFVPGASTQNNFNFATWDQWAKNVSNNPNVKVFLGVPGNTGAAGSGYEPPSSLVPIISYCKQFSSFGGVMVWDAVQAYANNGFLGSIKQDLTSTTSRLFRFSYDSSL</sequence>
<organism evidence="16 17">
    <name type="scientific">Elaphomyces granulatus</name>
    <dbReference type="NCBI Taxonomy" id="519963"/>
    <lineage>
        <taxon>Eukaryota</taxon>
        <taxon>Fungi</taxon>
        <taxon>Dikarya</taxon>
        <taxon>Ascomycota</taxon>
        <taxon>Pezizomycotina</taxon>
        <taxon>Eurotiomycetes</taxon>
        <taxon>Eurotiomycetidae</taxon>
        <taxon>Eurotiales</taxon>
        <taxon>Elaphomycetaceae</taxon>
        <taxon>Elaphomyces</taxon>
    </lineage>
</organism>
<keyword evidence="4" id="KW-0964">Secreted</keyword>
<evidence type="ECO:0000256" key="7">
    <source>
        <dbReference type="ARBA" id="ARBA00023024"/>
    </source>
</evidence>
<evidence type="ECO:0000259" key="15">
    <source>
        <dbReference type="PROSITE" id="PS51910"/>
    </source>
</evidence>
<dbReference type="InterPro" id="IPR050542">
    <property type="entry name" value="Glycosyl_Hydrlase18_Chitinase"/>
</dbReference>
<dbReference type="FunFam" id="3.20.20.80:FF:000145">
    <property type="entry name" value="Class III chitinase, putative"/>
    <property type="match status" value="1"/>
</dbReference>
<keyword evidence="6 13" id="KW-0378">Hydrolase</keyword>
<dbReference type="AlphaFoldDB" id="A0A232M4S6"/>
<dbReference type="GO" id="GO:0008061">
    <property type="term" value="F:chitin binding"/>
    <property type="evidence" value="ECO:0007669"/>
    <property type="project" value="UniProtKB-KW"/>
</dbReference>
<dbReference type="InterPro" id="IPR001579">
    <property type="entry name" value="Glyco_hydro_18_chit_AS"/>
</dbReference>
<evidence type="ECO:0000256" key="2">
    <source>
        <dbReference type="ARBA" id="ARBA00004191"/>
    </source>
</evidence>
<protein>
    <recommendedName>
        <fullName evidence="3">chitinase</fullName>
        <ecNumber evidence="3">3.2.1.14</ecNumber>
    </recommendedName>
</protein>
<name>A0A232M4S6_9EURO</name>
<comment type="similarity">
    <text evidence="12">Belongs to the glycosyl hydrolase 18 family. Chitinase class III subfamily.</text>
</comment>
<dbReference type="Gene3D" id="3.20.20.80">
    <property type="entry name" value="Glycosidases"/>
    <property type="match status" value="1"/>
</dbReference>
<proteinExistence type="inferred from homology"/>
<evidence type="ECO:0000256" key="6">
    <source>
        <dbReference type="ARBA" id="ARBA00022801"/>
    </source>
</evidence>
<dbReference type="PANTHER" id="PTHR45708:SF49">
    <property type="entry name" value="ENDOCHITINASE"/>
    <property type="match status" value="1"/>
</dbReference>
<dbReference type="EC" id="3.2.1.14" evidence="3"/>
<dbReference type="Pfam" id="PF00704">
    <property type="entry name" value="Glyco_hydro_18"/>
    <property type="match status" value="1"/>
</dbReference>
<keyword evidence="7" id="KW-0146">Chitin degradation</keyword>
<dbReference type="GO" id="GO:0006032">
    <property type="term" value="P:chitin catabolic process"/>
    <property type="evidence" value="ECO:0007669"/>
    <property type="project" value="UniProtKB-KW"/>
</dbReference>
<dbReference type="PANTHER" id="PTHR45708">
    <property type="entry name" value="ENDOCHITINASE"/>
    <property type="match status" value="1"/>
</dbReference>
<evidence type="ECO:0000256" key="12">
    <source>
        <dbReference type="ARBA" id="ARBA00025727"/>
    </source>
</evidence>
<feature type="chain" id="PRO_5013167158" description="chitinase" evidence="14">
    <location>
        <begin position="22"/>
        <end position="342"/>
    </location>
</feature>
<keyword evidence="5" id="KW-0147">Chitin-binding</keyword>
<dbReference type="CDD" id="cd02877">
    <property type="entry name" value="GH18_hevamine_XipI_class_III"/>
    <property type="match status" value="1"/>
</dbReference>
<evidence type="ECO:0000256" key="11">
    <source>
        <dbReference type="ARBA" id="ARBA00024658"/>
    </source>
</evidence>
<evidence type="ECO:0000256" key="14">
    <source>
        <dbReference type="SAM" id="SignalP"/>
    </source>
</evidence>
<dbReference type="PROSITE" id="PS01095">
    <property type="entry name" value="GH18_1"/>
    <property type="match status" value="1"/>
</dbReference>
<keyword evidence="10" id="KW-0624">Polysaccharide degradation</keyword>
<comment type="subcellular location">
    <subcellularLocation>
        <location evidence="2">Secreted</location>
        <location evidence="2">Cell wall</location>
    </subcellularLocation>
</comment>
<reference evidence="16 17" key="1">
    <citation type="journal article" date="2015" name="Environ. Microbiol.">
        <title>Metagenome sequence of Elaphomyces granulatus from sporocarp tissue reveals Ascomycota ectomycorrhizal fingerprints of genome expansion and a Proteobacteria-rich microbiome.</title>
        <authorList>
            <person name="Quandt C.A."/>
            <person name="Kohler A."/>
            <person name="Hesse C.N."/>
            <person name="Sharpton T.J."/>
            <person name="Martin F."/>
            <person name="Spatafora J.W."/>
        </authorList>
    </citation>
    <scope>NUCLEOTIDE SEQUENCE [LARGE SCALE GENOMIC DNA]</scope>
    <source>
        <strain evidence="16 17">OSC145934</strain>
    </source>
</reference>
<gene>
    <name evidence="16" type="ORF">Egran_00852</name>
</gene>
<dbReference type="PROSITE" id="PS51910">
    <property type="entry name" value="GH18_2"/>
    <property type="match status" value="1"/>
</dbReference>
<evidence type="ECO:0000256" key="3">
    <source>
        <dbReference type="ARBA" id="ARBA00012729"/>
    </source>
</evidence>
<keyword evidence="9 13" id="KW-0326">Glycosidase</keyword>
<evidence type="ECO:0000313" key="16">
    <source>
        <dbReference type="EMBL" id="OXV11386.1"/>
    </source>
</evidence>
<evidence type="ECO:0000256" key="5">
    <source>
        <dbReference type="ARBA" id="ARBA00022669"/>
    </source>
</evidence>
<feature type="domain" description="GH18" evidence="15">
    <location>
        <begin position="29"/>
        <end position="329"/>
    </location>
</feature>
<dbReference type="GO" id="GO:0005576">
    <property type="term" value="C:extracellular region"/>
    <property type="evidence" value="ECO:0007669"/>
    <property type="project" value="TreeGrafter"/>
</dbReference>
<evidence type="ECO:0000256" key="8">
    <source>
        <dbReference type="ARBA" id="ARBA00023277"/>
    </source>
</evidence>
<evidence type="ECO:0000256" key="1">
    <source>
        <dbReference type="ARBA" id="ARBA00000822"/>
    </source>
</evidence>
<evidence type="ECO:0000313" key="17">
    <source>
        <dbReference type="Proteomes" id="UP000243515"/>
    </source>
</evidence>
<evidence type="ECO:0000256" key="4">
    <source>
        <dbReference type="ARBA" id="ARBA00022512"/>
    </source>
</evidence>
<dbReference type="Proteomes" id="UP000243515">
    <property type="component" value="Unassembled WGS sequence"/>
</dbReference>
<keyword evidence="17" id="KW-1185">Reference proteome</keyword>
<dbReference type="GO" id="GO:0008843">
    <property type="term" value="F:endochitinase activity"/>
    <property type="evidence" value="ECO:0007669"/>
    <property type="project" value="UniProtKB-EC"/>
</dbReference>
<dbReference type="EMBL" id="NPHW01002479">
    <property type="protein sequence ID" value="OXV11386.1"/>
    <property type="molecule type" value="Genomic_DNA"/>
</dbReference>
<dbReference type="InterPro" id="IPR045321">
    <property type="entry name" value="Cts1-like"/>
</dbReference>
<dbReference type="SUPFAM" id="SSF51445">
    <property type="entry name" value="(Trans)glycosidases"/>
    <property type="match status" value="1"/>
</dbReference>
<feature type="signal peptide" evidence="14">
    <location>
        <begin position="1"/>
        <end position="21"/>
    </location>
</feature>
<dbReference type="InterPro" id="IPR017853">
    <property type="entry name" value="GH"/>
</dbReference>
<evidence type="ECO:0000256" key="13">
    <source>
        <dbReference type="RuleBase" id="RU000489"/>
    </source>
</evidence>
<dbReference type="InterPro" id="IPR001223">
    <property type="entry name" value="Glyco_hydro18_cat"/>
</dbReference>
<comment type="caution">
    <text evidence="16">The sequence shown here is derived from an EMBL/GenBank/DDBJ whole genome shotgun (WGS) entry which is preliminary data.</text>
</comment>
<accession>A0A232M4S6</accession>
<evidence type="ECO:0000256" key="9">
    <source>
        <dbReference type="ARBA" id="ARBA00023295"/>
    </source>
</evidence>
<comment type="function">
    <text evidence="11">GPI-anchored chitinase involved in the degradation of chitin, a component of the cell walls of fungi and exoskeletal elements of some animals (including worms and arthropods). Required to reshape the cell wall at the sites where cell wall remodeling and/or cell wall maturation actively take place such as sites of conidia formation.</text>
</comment>
<comment type="catalytic activity">
    <reaction evidence="1">
        <text>Random endo-hydrolysis of N-acetyl-beta-D-glucosaminide (1-&gt;4)-beta-linkages in chitin and chitodextrins.</text>
        <dbReference type="EC" id="3.2.1.14"/>
    </reaction>
</comment>
<dbReference type="GO" id="GO:0000272">
    <property type="term" value="P:polysaccharide catabolic process"/>
    <property type="evidence" value="ECO:0007669"/>
    <property type="project" value="UniProtKB-KW"/>
</dbReference>
<keyword evidence="8" id="KW-0119">Carbohydrate metabolism</keyword>
<keyword evidence="14" id="KW-0732">Signal</keyword>
<dbReference type="OrthoDB" id="2425929at2759"/>